<proteinExistence type="predicted"/>
<accession>A0ABQ5ZKZ8</accession>
<sequence>MSTESLTQAERSRLEGLSDTLIPPAPGHLSASEAGISGVLLEQALAYAPGLVTVLHKVIAAVGDAPPRPALLTLKAADPATYDTFCETIAAIYFLSPDVRAAVGFPGREPKPARVDVADLEDLLMPVLEAGFAPRAI</sequence>
<evidence type="ECO:0000313" key="3">
    <source>
        <dbReference type="Proteomes" id="UP001156702"/>
    </source>
</evidence>
<organism evidence="2 3">
    <name type="scientific">Shinella yambaruensis</name>
    <dbReference type="NCBI Taxonomy" id="415996"/>
    <lineage>
        <taxon>Bacteria</taxon>
        <taxon>Pseudomonadati</taxon>
        <taxon>Pseudomonadota</taxon>
        <taxon>Alphaproteobacteria</taxon>
        <taxon>Hyphomicrobiales</taxon>
        <taxon>Rhizobiaceae</taxon>
        <taxon>Shinella</taxon>
    </lineage>
</organism>
<dbReference type="EMBL" id="BSOP01000039">
    <property type="protein sequence ID" value="GLR53503.1"/>
    <property type="molecule type" value="Genomic_DNA"/>
</dbReference>
<name>A0ABQ5ZKZ8_9HYPH</name>
<protein>
    <submittedName>
        <fullName evidence="2">Uncharacterized protein</fullName>
    </submittedName>
</protein>
<keyword evidence="3" id="KW-1185">Reference proteome</keyword>
<evidence type="ECO:0000256" key="1">
    <source>
        <dbReference type="SAM" id="MobiDB-lite"/>
    </source>
</evidence>
<feature type="region of interest" description="Disordered" evidence="1">
    <location>
        <begin position="1"/>
        <end position="21"/>
    </location>
</feature>
<comment type="caution">
    <text evidence="2">The sequence shown here is derived from an EMBL/GenBank/DDBJ whole genome shotgun (WGS) entry which is preliminary data.</text>
</comment>
<reference evidence="3" key="1">
    <citation type="journal article" date="2019" name="Int. J. Syst. Evol. Microbiol.">
        <title>The Global Catalogue of Microorganisms (GCM) 10K type strain sequencing project: providing services to taxonomists for standard genome sequencing and annotation.</title>
        <authorList>
            <consortium name="The Broad Institute Genomics Platform"/>
            <consortium name="The Broad Institute Genome Sequencing Center for Infectious Disease"/>
            <person name="Wu L."/>
            <person name="Ma J."/>
        </authorList>
    </citation>
    <scope>NUCLEOTIDE SEQUENCE [LARGE SCALE GENOMIC DNA]</scope>
    <source>
        <strain evidence="3">NBRC 102122</strain>
    </source>
</reference>
<dbReference type="RefSeq" id="WP_244769737.1">
    <property type="nucleotide sequence ID" value="NZ_BSOP01000039.1"/>
</dbReference>
<evidence type="ECO:0000313" key="2">
    <source>
        <dbReference type="EMBL" id="GLR53503.1"/>
    </source>
</evidence>
<dbReference type="Proteomes" id="UP001156702">
    <property type="component" value="Unassembled WGS sequence"/>
</dbReference>
<gene>
    <name evidence="2" type="ORF">GCM10007923_47180</name>
</gene>